<dbReference type="InterPro" id="IPR011050">
    <property type="entry name" value="Pectin_lyase_fold/virulence"/>
</dbReference>
<gene>
    <name evidence="2" type="ORF">SLS59_009621</name>
</gene>
<sequence>MDKTKRADTYWLPQLGGKGKMPYVLDSGNYKFFRNVRDFGPKGKSLMPLQRAALTMCEVMVQLMTLMRSIEPHLRAISGVPVMKADANFKGIAIFDTNPYIAGGNGAQCSARYINQNQFFRQIRNFVIDMRDMQPMNYDNNGQGHVPVGIHWQVAQATSLQNIKIQMRDDGEGSAKTAIGIFTENGSGGFVSDLEFSGGFIGYQIGSQQYTIRDLKFTKVTNAIQVTWTWGMIWQRITIENCTIGFNITGKTSDSSGNGQGVGSLAIIDSNIINSVFGIGMQPLNGAEPHEIILDNLHLSRIPIPVGVVQLGGPIYLKGPGSANEMTIQSWALGRRYTSRNGKHNDTFGLVNPAPVKPSSLVDSNGRFFVRSRPTYANFAADDWTVATDHGVANDGTGDQTETINKLLSGGQHVYFPAGVYQVFGTVEVPLGSILTGSGWSQIRGTGPYFGDINHPKPVVRVGNPGDKGSVEISDMLFTVRGANPGAILMKWNVKESIQGSAAMWDSHFRIGGAAGTELTLEDCPVAGGLQPKCMAAAMLLHVTE</sequence>
<feature type="domain" description="Rhamnogalacturonase A/B/Epimerase-like pectate lyase" evidence="1">
    <location>
        <begin position="79"/>
        <end position="246"/>
    </location>
</feature>
<dbReference type="SUPFAM" id="SSF51126">
    <property type="entry name" value="Pectin lyase-like"/>
    <property type="match status" value="2"/>
</dbReference>
<dbReference type="Gene3D" id="2.160.20.10">
    <property type="entry name" value="Single-stranded right-handed beta-helix, Pectin lyase-like"/>
    <property type="match status" value="2"/>
</dbReference>
<comment type="caution">
    <text evidence="2">The sequence shown here is derived from an EMBL/GenBank/DDBJ whole genome shotgun (WGS) entry which is preliminary data.</text>
</comment>
<accession>A0ABR3QKT9</accession>
<dbReference type="Proteomes" id="UP001521222">
    <property type="component" value="Unassembled WGS sequence"/>
</dbReference>
<dbReference type="InterPro" id="IPR012334">
    <property type="entry name" value="Pectin_lyas_fold"/>
</dbReference>
<dbReference type="Pfam" id="PF12708">
    <property type="entry name" value="Pect-lyase_RHGA_epim"/>
    <property type="match status" value="2"/>
</dbReference>
<reference evidence="2 3" key="1">
    <citation type="submission" date="2024-02" db="EMBL/GenBank/DDBJ databases">
        <title>De novo assembly and annotation of 12 fungi associated with fruit tree decline syndrome in Ontario, Canada.</title>
        <authorList>
            <person name="Sulman M."/>
            <person name="Ellouze W."/>
            <person name="Ilyukhin E."/>
        </authorList>
    </citation>
    <scope>NUCLEOTIDE SEQUENCE [LARGE SCALE GENOMIC DNA]</scope>
    <source>
        <strain evidence="2 3">M97-236</strain>
    </source>
</reference>
<name>A0ABR3QKT9_9PLEO</name>
<keyword evidence="3" id="KW-1185">Reference proteome</keyword>
<protein>
    <recommendedName>
        <fullName evidence="1">Rhamnogalacturonase A/B/Epimerase-like pectate lyase domain-containing protein</fullName>
    </recommendedName>
</protein>
<organism evidence="2 3">
    <name type="scientific">Nothophoma quercina</name>
    <dbReference type="NCBI Taxonomy" id="749835"/>
    <lineage>
        <taxon>Eukaryota</taxon>
        <taxon>Fungi</taxon>
        <taxon>Dikarya</taxon>
        <taxon>Ascomycota</taxon>
        <taxon>Pezizomycotina</taxon>
        <taxon>Dothideomycetes</taxon>
        <taxon>Pleosporomycetidae</taxon>
        <taxon>Pleosporales</taxon>
        <taxon>Pleosporineae</taxon>
        <taxon>Didymellaceae</taxon>
        <taxon>Nothophoma</taxon>
    </lineage>
</organism>
<dbReference type="EMBL" id="JAKIXB020000045">
    <property type="protein sequence ID" value="KAL1592529.1"/>
    <property type="molecule type" value="Genomic_DNA"/>
</dbReference>
<feature type="domain" description="Rhamnogalacturonase A/B/Epimerase-like pectate lyase" evidence="1">
    <location>
        <begin position="387"/>
        <end position="441"/>
    </location>
</feature>
<evidence type="ECO:0000259" key="1">
    <source>
        <dbReference type="Pfam" id="PF12708"/>
    </source>
</evidence>
<dbReference type="InterPro" id="IPR024535">
    <property type="entry name" value="RHGA/B-epi-like_pectate_lyase"/>
</dbReference>
<evidence type="ECO:0000313" key="3">
    <source>
        <dbReference type="Proteomes" id="UP001521222"/>
    </source>
</evidence>
<evidence type="ECO:0000313" key="2">
    <source>
        <dbReference type="EMBL" id="KAL1592529.1"/>
    </source>
</evidence>
<proteinExistence type="predicted"/>